<dbReference type="EMBL" id="JTDF01001828">
    <property type="protein sequence ID" value="KAF8569486.1"/>
    <property type="molecule type" value="Genomic_DNA"/>
</dbReference>
<reference evidence="2 3" key="1">
    <citation type="submission" date="2019-07" db="EMBL/GenBank/DDBJ databases">
        <title>Annotation for the trematode Paragonimus westermani.</title>
        <authorList>
            <person name="Choi Y.-J."/>
        </authorList>
    </citation>
    <scope>NUCLEOTIDE SEQUENCE [LARGE SCALE GENOMIC DNA]</scope>
    <source>
        <strain evidence="2">180907_Pwestermani</strain>
    </source>
</reference>
<organism evidence="2 3">
    <name type="scientific">Paragonimus westermani</name>
    <dbReference type="NCBI Taxonomy" id="34504"/>
    <lineage>
        <taxon>Eukaryota</taxon>
        <taxon>Metazoa</taxon>
        <taxon>Spiralia</taxon>
        <taxon>Lophotrochozoa</taxon>
        <taxon>Platyhelminthes</taxon>
        <taxon>Trematoda</taxon>
        <taxon>Digenea</taxon>
        <taxon>Plagiorchiida</taxon>
        <taxon>Troglotremata</taxon>
        <taxon>Troglotrematidae</taxon>
        <taxon>Paragonimus</taxon>
    </lineage>
</organism>
<feature type="region of interest" description="Disordered" evidence="1">
    <location>
        <begin position="1"/>
        <end position="36"/>
    </location>
</feature>
<protein>
    <submittedName>
        <fullName evidence="2">Uncharacterized protein</fullName>
    </submittedName>
</protein>
<gene>
    <name evidence="2" type="ORF">P879_01074</name>
</gene>
<dbReference type="Proteomes" id="UP000699462">
    <property type="component" value="Unassembled WGS sequence"/>
</dbReference>
<proteinExistence type="predicted"/>
<sequence>MNVVKKGGINRERIRNKQRNHRDHHRPRSNKEIPMRIEEDSATVAGPKMSYVAFEPPMYFPKSEIRRCVCCWNRSGVVQLKRKHKRQMRDVKHEKHCGEFIDEVDEDVYSDEHDGSLNLGADCLEEQPTEINDVEVVNIERTSSKSSVTDGDSWVFVEFPDITSSSRGD</sequence>
<feature type="compositionally biased region" description="Basic residues" evidence="1">
    <location>
        <begin position="16"/>
        <end position="28"/>
    </location>
</feature>
<comment type="caution">
    <text evidence="2">The sequence shown here is derived from an EMBL/GenBank/DDBJ whole genome shotgun (WGS) entry which is preliminary data.</text>
</comment>
<keyword evidence="3" id="KW-1185">Reference proteome</keyword>
<accession>A0A8T0DQB5</accession>
<name>A0A8T0DQB5_9TREM</name>
<dbReference type="AlphaFoldDB" id="A0A8T0DQB5"/>
<evidence type="ECO:0000313" key="3">
    <source>
        <dbReference type="Proteomes" id="UP000699462"/>
    </source>
</evidence>
<dbReference type="OrthoDB" id="6247137at2759"/>
<evidence type="ECO:0000313" key="2">
    <source>
        <dbReference type="EMBL" id="KAF8569486.1"/>
    </source>
</evidence>
<evidence type="ECO:0000256" key="1">
    <source>
        <dbReference type="SAM" id="MobiDB-lite"/>
    </source>
</evidence>